<evidence type="ECO:0000313" key="9">
    <source>
        <dbReference type="EMBL" id="CAK9437592.1"/>
    </source>
</evidence>
<keyword evidence="4" id="KW-0539">Nucleus</keyword>
<evidence type="ECO:0000256" key="7">
    <source>
        <dbReference type="SAM" id="MobiDB-lite"/>
    </source>
</evidence>
<evidence type="ECO:0000256" key="5">
    <source>
        <dbReference type="ARBA" id="ARBA00023274"/>
    </source>
</evidence>
<evidence type="ECO:0000256" key="3">
    <source>
        <dbReference type="ARBA" id="ARBA00022517"/>
    </source>
</evidence>
<dbReference type="SMART" id="SM00931">
    <property type="entry name" value="NOSIC"/>
    <property type="match status" value="1"/>
</dbReference>
<name>A0ABP0ZKV3_9ASCO</name>
<evidence type="ECO:0000256" key="1">
    <source>
        <dbReference type="ARBA" id="ARBA00004604"/>
    </source>
</evidence>
<evidence type="ECO:0000259" key="8">
    <source>
        <dbReference type="PROSITE" id="PS51358"/>
    </source>
</evidence>
<proteinExistence type="inferred from homology"/>
<feature type="compositionally biased region" description="Basic residues" evidence="7">
    <location>
        <begin position="462"/>
        <end position="484"/>
    </location>
</feature>
<reference evidence="9 10" key="1">
    <citation type="submission" date="2024-03" db="EMBL/GenBank/DDBJ databases">
        <authorList>
            <person name="Brejova B."/>
        </authorList>
    </citation>
    <scope>NUCLEOTIDE SEQUENCE [LARGE SCALE GENOMIC DNA]</scope>
    <source>
        <strain evidence="9 10">CBS 14171</strain>
    </source>
</reference>
<protein>
    <recommendedName>
        <fullName evidence="6">Nucleolar protein 56</fullName>
    </recommendedName>
</protein>
<dbReference type="InterPro" id="IPR045056">
    <property type="entry name" value="Nop56/Nop58"/>
</dbReference>
<dbReference type="InterPro" id="IPR012974">
    <property type="entry name" value="NOP58/56_N"/>
</dbReference>
<dbReference type="Gene3D" id="1.10.246.90">
    <property type="entry name" value="Nop domain"/>
    <property type="match status" value="1"/>
</dbReference>
<keyword evidence="5" id="KW-0687">Ribonucleoprotein</keyword>
<dbReference type="InterPro" id="IPR042239">
    <property type="entry name" value="Nop_C"/>
</dbReference>
<gene>
    <name evidence="9" type="ORF">LODBEIA_P19700</name>
</gene>
<organism evidence="9 10">
    <name type="scientific">Lodderomyces beijingensis</name>
    <dbReference type="NCBI Taxonomy" id="1775926"/>
    <lineage>
        <taxon>Eukaryota</taxon>
        <taxon>Fungi</taxon>
        <taxon>Dikarya</taxon>
        <taxon>Ascomycota</taxon>
        <taxon>Saccharomycotina</taxon>
        <taxon>Pichiomycetes</taxon>
        <taxon>Debaryomycetaceae</taxon>
        <taxon>Candida/Lodderomyces clade</taxon>
        <taxon>Lodderomyces</taxon>
    </lineage>
</organism>
<dbReference type="EMBL" id="OZ022406">
    <property type="protein sequence ID" value="CAK9437592.1"/>
    <property type="molecule type" value="Genomic_DNA"/>
</dbReference>
<dbReference type="PROSITE" id="PS51358">
    <property type="entry name" value="NOP"/>
    <property type="match status" value="1"/>
</dbReference>
<dbReference type="Pfam" id="PF01798">
    <property type="entry name" value="Nop"/>
    <property type="match status" value="1"/>
</dbReference>
<feature type="domain" description="Nop" evidence="8">
    <location>
        <begin position="296"/>
        <end position="414"/>
    </location>
</feature>
<feature type="region of interest" description="Disordered" evidence="7">
    <location>
        <begin position="446"/>
        <end position="504"/>
    </location>
</feature>
<evidence type="ECO:0000256" key="6">
    <source>
        <dbReference type="ARBA" id="ARBA00040742"/>
    </source>
</evidence>
<accession>A0ABP0ZKV3</accession>
<sequence>MAGLDYLLFEEAAGYGIFKVLIQQDDVASRTKEVQEAGNDLSKFSKMIELISFAPFKGAAQALENANDISEGLVSDYLKEVLEHNLPKTSKRIGLGVSDKNLGPSIKEIFPNVDVLSNEVVQDFLRGIRVFGSKLFKDLHEGDIERAQLGLGHAFSRAKVKFSVQKNDNHIIQAIALLDQLDKDINTFSMRVKEWYGWHFPELAKIVPDNYQFAKLVLYIKDKSNLTEEDLHDVATILNDDSGLAQRVIDNAKISMGQDVSEQDMQNVITFAQRVVNLTEYRRQLFKYLTDKMHTVAPNLSTLIGEVVGARLISHAGSLTNLSKQAASTVQILGAEKALFRALKTKGNTPKYGLIYHSSFIGKAGAKNKGRISRYLANKCSIASRIDNYSDEPTTAFGEILKKQVEDRLKFYDTGAPPMKNSDAIKAAMALNASDLVGKEDVVMEDAEAEESAEAKEGKKEKKEKKDKKEKKEKKDKKDKKDKKRKSDDGEDTPSKKKKKKSKD</sequence>
<dbReference type="Pfam" id="PF08156">
    <property type="entry name" value="NOP5NT"/>
    <property type="match status" value="1"/>
</dbReference>
<dbReference type="Proteomes" id="UP001497383">
    <property type="component" value="Chromosome 2"/>
</dbReference>
<comment type="subcellular location">
    <subcellularLocation>
        <location evidence="1">Nucleus</location>
        <location evidence="1">Nucleolus</location>
    </subcellularLocation>
</comment>
<keyword evidence="10" id="KW-1185">Reference proteome</keyword>
<dbReference type="InterPro" id="IPR036070">
    <property type="entry name" value="Nop_dom_sf"/>
</dbReference>
<comment type="similarity">
    <text evidence="2">Belongs to the NOP5/NOP56 family.</text>
</comment>
<dbReference type="Gene3D" id="1.10.287.4070">
    <property type="match status" value="1"/>
</dbReference>
<dbReference type="PANTHER" id="PTHR10894:SF0">
    <property type="entry name" value="NUCLEOLAR PROTEIN 56"/>
    <property type="match status" value="1"/>
</dbReference>
<dbReference type="InterPro" id="IPR002687">
    <property type="entry name" value="Nop_dom"/>
</dbReference>
<evidence type="ECO:0000256" key="4">
    <source>
        <dbReference type="ARBA" id="ARBA00023242"/>
    </source>
</evidence>
<keyword evidence="3" id="KW-0690">Ribosome biogenesis</keyword>
<evidence type="ECO:0000256" key="2">
    <source>
        <dbReference type="ARBA" id="ARBA00009211"/>
    </source>
</evidence>
<dbReference type="GeneID" id="92207166"/>
<dbReference type="SUPFAM" id="SSF89124">
    <property type="entry name" value="Nop domain"/>
    <property type="match status" value="1"/>
</dbReference>
<evidence type="ECO:0000313" key="10">
    <source>
        <dbReference type="Proteomes" id="UP001497383"/>
    </source>
</evidence>
<dbReference type="PANTHER" id="PTHR10894">
    <property type="entry name" value="NUCLEOLAR PROTEIN 5 NUCLEOLAR PROTEIN NOP5 NOP58"/>
    <property type="match status" value="1"/>
</dbReference>
<dbReference type="InterPro" id="IPR012976">
    <property type="entry name" value="NOSIC"/>
</dbReference>
<dbReference type="RefSeq" id="XP_066828908.1">
    <property type="nucleotide sequence ID" value="XM_066971917.1"/>
</dbReference>